<feature type="transmembrane region" description="Helical" evidence="1">
    <location>
        <begin position="45"/>
        <end position="63"/>
    </location>
</feature>
<dbReference type="EMBL" id="AP035785">
    <property type="protein sequence ID" value="BFO71242.1"/>
    <property type="molecule type" value="Genomic_DNA"/>
</dbReference>
<reference evidence="2" key="1">
    <citation type="submission" date="2024-07" db="EMBL/GenBank/DDBJ databases">
        <title>Complete genome sequence of Prevotella sp. YM-2024 GTC17253.</title>
        <authorList>
            <person name="Hayashi M."/>
            <person name="Muto Y."/>
            <person name="Tanaka K."/>
            <person name="Niwa H."/>
        </authorList>
    </citation>
    <scope>NUCLEOTIDE SEQUENCE</scope>
    <source>
        <strain evidence="2">GTC17253</strain>
    </source>
</reference>
<sequence>MKNYYLCNIILYDMNIQDYFNLKDDLSSREETIERISGGATFKGASLWILICAIFIASLGLNVNSTAVIIGAMLISPLMGPIIAMGLAVGIRDLALLRRSFKNYLVATVISIATASIYFILSPYHEAQSELLARTSPTLYDVLIAFVGGVAGVIALSIKDKGNVIPGVAIATALMPPLCTAGFGIASGNLAYFAGAFFLYFINTVFIASATWIGVHFMKFPPRTFDNDHRAIIVQRWIIGIVVVTMIPAAFMTWNIVKESYFKTQVNMFVHDRLHWDGSQVVTSNVGADSTLRVVVVGKTLSDSAIAVARHSMIAYPALTGYKLKLIQGSVSDSLRAIAGLQTADTGSDKVQLLEKQTQENAVLSRQLDQYTRYERLSRQMCSEVHILFPEINTLSMSAALEVSADTVKPQRVIMAVVGTTRRLPDASKEKLKSWMENRIGKTVSGSPTATGVSLKVIYQ</sequence>
<protein>
    <submittedName>
        <fullName evidence="2">TIGR00341 family protein</fullName>
    </submittedName>
</protein>
<dbReference type="InterPro" id="IPR005240">
    <property type="entry name" value="DUF389"/>
</dbReference>
<keyword evidence="1" id="KW-0472">Membrane</keyword>
<dbReference type="AlphaFoldDB" id="A0AB33IZD3"/>
<feature type="transmembrane region" description="Helical" evidence="1">
    <location>
        <begin position="165"/>
        <end position="186"/>
    </location>
</feature>
<feature type="transmembrane region" description="Helical" evidence="1">
    <location>
        <begin position="192"/>
        <end position="215"/>
    </location>
</feature>
<accession>A0AB33IZD3</accession>
<keyword evidence="1" id="KW-1133">Transmembrane helix</keyword>
<evidence type="ECO:0000256" key="1">
    <source>
        <dbReference type="SAM" id="Phobius"/>
    </source>
</evidence>
<feature type="transmembrane region" description="Helical" evidence="1">
    <location>
        <begin position="103"/>
        <end position="120"/>
    </location>
</feature>
<feature type="transmembrane region" description="Helical" evidence="1">
    <location>
        <begin position="140"/>
        <end position="158"/>
    </location>
</feature>
<name>A0AB33IZD3_9BACT</name>
<dbReference type="PANTHER" id="PTHR20992">
    <property type="entry name" value="AT15442P-RELATED"/>
    <property type="match status" value="1"/>
</dbReference>
<feature type="transmembrane region" description="Helical" evidence="1">
    <location>
        <begin position="236"/>
        <end position="257"/>
    </location>
</feature>
<feature type="transmembrane region" description="Helical" evidence="1">
    <location>
        <begin position="69"/>
        <end position="91"/>
    </location>
</feature>
<evidence type="ECO:0000313" key="2">
    <source>
        <dbReference type="EMBL" id="BFO71242.1"/>
    </source>
</evidence>
<proteinExistence type="predicted"/>
<dbReference type="PANTHER" id="PTHR20992:SF9">
    <property type="entry name" value="AT15442P-RELATED"/>
    <property type="match status" value="1"/>
</dbReference>
<organism evidence="2">
    <name type="scientific">Prevotella sp. GTC17253</name>
    <dbReference type="NCBI Taxonomy" id="3236793"/>
    <lineage>
        <taxon>Bacteria</taxon>
        <taxon>Pseudomonadati</taxon>
        <taxon>Bacteroidota</taxon>
        <taxon>Bacteroidia</taxon>
        <taxon>Bacteroidales</taxon>
        <taxon>Prevotellaceae</taxon>
        <taxon>Prevotella</taxon>
    </lineage>
</organism>
<keyword evidence="1" id="KW-0812">Transmembrane</keyword>
<gene>
    <name evidence="2" type="ORF">GTC17253_12080</name>
</gene>
<dbReference type="Pfam" id="PF04087">
    <property type="entry name" value="DUF389"/>
    <property type="match status" value="1"/>
</dbReference>